<comment type="caution">
    <text evidence="1">The sequence shown here is derived from an EMBL/GenBank/DDBJ whole genome shotgun (WGS) entry which is preliminary data.</text>
</comment>
<organism evidence="1 2">
    <name type="scientific">Vibrio halioticoli NBRC 102217</name>
    <dbReference type="NCBI Taxonomy" id="1219072"/>
    <lineage>
        <taxon>Bacteria</taxon>
        <taxon>Pseudomonadati</taxon>
        <taxon>Pseudomonadota</taxon>
        <taxon>Gammaproteobacteria</taxon>
        <taxon>Vibrionales</taxon>
        <taxon>Vibrionaceae</taxon>
        <taxon>Vibrio</taxon>
    </lineage>
</organism>
<dbReference type="EMBL" id="BAUJ01000004">
    <property type="protein sequence ID" value="GAD88227.1"/>
    <property type="molecule type" value="Genomic_DNA"/>
</dbReference>
<gene>
    <name evidence="1" type="ORF">VHA01S_004_00020</name>
</gene>
<reference evidence="1 2" key="1">
    <citation type="submission" date="2013-11" db="EMBL/GenBank/DDBJ databases">
        <title>Whole genome shotgun sequence of Vibrio halioticoli NBRC 102217.</title>
        <authorList>
            <person name="Isaki S."/>
            <person name="Kimura A."/>
            <person name="Ohji S."/>
            <person name="Hosoyama A."/>
            <person name="Fujita N."/>
            <person name="Hashimoto M."/>
            <person name="Hosoyama Y."/>
            <person name="Yamazoe A."/>
        </authorList>
    </citation>
    <scope>NUCLEOTIDE SEQUENCE [LARGE SCALE GENOMIC DNA]</scope>
    <source>
        <strain evidence="1 2">NBRC 102217</strain>
    </source>
</reference>
<sequence length="60" mass="7120">MVYGADLAHRKVGFITIIIERDIYEVKVNIQSHFININILLKLEKAFTMRRKGNKQRFTQ</sequence>
<keyword evidence="2" id="KW-1185">Reference proteome</keyword>
<accession>V5FGP7</accession>
<evidence type="ECO:0000313" key="1">
    <source>
        <dbReference type="EMBL" id="GAD88227.1"/>
    </source>
</evidence>
<protein>
    <submittedName>
        <fullName evidence="1">Uncharacterized protein</fullName>
    </submittedName>
</protein>
<proteinExistence type="predicted"/>
<dbReference type="Proteomes" id="UP000017800">
    <property type="component" value="Unassembled WGS sequence"/>
</dbReference>
<dbReference type="AlphaFoldDB" id="V5FGP7"/>
<name>V5FGP7_9VIBR</name>
<evidence type="ECO:0000313" key="2">
    <source>
        <dbReference type="Proteomes" id="UP000017800"/>
    </source>
</evidence>